<keyword evidence="4 7" id="KW-0732">Signal</keyword>
<evidence type="ECO:0000256" key="3">
    <source>
        <dbReference type="ARBA" id="ARBA00022723"/>
    </source>
</evidence>
<dbReference type="Proteomes" id="UP000315842">
    <property type="component" value="Unassembled WGS sequence"/>
</dbReference>
<dbReference type="InterPro" id="IPR050492">
    <property type="entry name" value="Bact_metal-bind_prot9"/>
</dbReference>
<dbReference type="InterPro" id="IPR006129">
    <property type="entry name" value="AdhesinB"/>
</dbReference>
<dbReference type="GO" id="GO:0030313">
    <property type="term" value="C:cell envelope"/>
    <property type="evidence" value="ECO:0007669"/>
    <property type="project" value="UniProtKB-SubCell"/>
</dbReference>
<dbReference type="AlphaFoldDB" id="A0A4Y3KBJ1"/>
<keyword evidence="9" id="KW-1185">Reference proteome</keyword>
<comment type="subcellular location">
    <subcellularLocation>
        <location evidence="1">Cell envelope</location>
    </subcellularLocation>
</comment>
<dbReference type="PRINTS" id="PR00691">
    <property type="entry name" value="ADHESINB"/>
</dbReference>
<dbReference type="RefSeq" id="WP_141318694.1">
    <property type="nucleotide sequence ID" value="NZ_BJLP01000007.1"/>
</dbReference>
<dbReference type="PANTHER" id="PTHR42953">
    <property type="entry name" value="HIGH-AFFINITY ZINC UPTAKE SYSTEM PROTEIN ZNUA-RELATED"/>
    <property type="match status" value="1"/>
</dbReference>
<evidence type="ECO:0000256" key="7">
    <source>
        <dbReference type="SAM" id="SignalP"/>
    </source>
</evidence>
<organism evidence="8 9">
    <name type="scientific">Cellulomonas uda</name>
    <dbReference type="NCBI Taxonomy" id="1714"/>
    <lineage>
        <taxon>Bacteria</taxon>
        <taxon>Bacillati</taxon>
        <taxon>Actinomycetota</taxon>
        <taxon>Actinomycetes</taxon>
        <taxon>Micrococcales</taxon>
        <taxon>Cellulomonadaceae</taxon>
        <taxon>Cellulomonas</taxon>
    </lineage>
</organism>
<dbReference type="InterPro" id="IPR006127">
    <property type="entry name" value="ZnuA-like"/>
</dbReference>
<comment type="caution">
    <text evidence="8">The sequence shown here is derived from an EMBL/GenBank/DDBJ whole genome shotgun (WGS) entry which is preliminary data.</text>
</comment>
<dbReference type="EMBL" id="BJLP01000007">
    <property type="protein sequence ID" value="GEA80210.1"/>
    <property type="molecule type" value="Genomic_DNA"/>
</dbReference>
<dbReference type="GO" id="GO:0030001">
    <property type="term" value="P:metal ion transport"/>
    <property type="evidence" value="ECO:0007669"/>
    <property type="project" value="InterPro"/>
</dbReference>
<evidence type="ECO:0000313" key="8">
    <source>
        <dbReference type="EMBL" id="GEA80210.1"/>
    </source>
</evidence>
<evidence type="ECO:0000256" key="4">
    <source>
        <dbReference type="ARBA" id="ARBA00022729"/>
    </source>
</evidence>
<proteinExistence type="predicted"/>
<dbReference type="GO" id="GO:0007155">
    <property type="term" value="P:cell adhesion"/>
    <property type="evidence" value="ECO:0007669"/>
    <property type="project" value="InterPro"/>
</dbReference>
<reference evidence="8 9" key="1">
    <citation type="submission" date="2019-06" db="EMBL/GenBank/DDBJ databases">
        <title>Whole genome shotgun sequence of Cellulomonas uda NBRC 3747.</title>
        <authorList>
            <person name="Hosoyama A."/>
            <person name="Uohara A."/>
            <person name="Ohji S."/>
            <person name="Ichikawa N."/>
        </authorList>
    </citation>
    <scope>NUCLEOTIDE SEQUENCE [LARGE SCALE GENOMIC DNA]</scope>
    <source>
        <strain evidence="8 9">NBRC 3747</strain>
    </source>
</reference>
<evidence type="ECO:0000256" key="1">
    <source>
        <dbReference type="ARBA" id="ARBA00004196"/>
    </source>
</evidence>
<protein>
    <submittedName>
        <fullName evidence="8">Metal ABC transporter substrate-binding protein</fullName>
    </submittedName>
</protein>
<dbReference type="SUPFAM" id="SSF53807">
    <property type="entry name" value="Helical backbone' metal receptor"/>
    <property type="match status" value="1"/>
</dbReference>
<dbReference type="Gene3D" id="3.40.50.1980">
    <property type="entry name" value="Nitrogenase molybdenum iron protein domain"/>
    <property type="match status" value="2"/>
</dbReference>
<dbReference type="PROSITE" id="PS51257">
    <property type="entry name" value="PROKAR_LIPOPROTEIN"/>
    <property type="match status" value="1"/>
</dbReference>
<evidence type="ECO:0000256" key="5">
    <source>
        <dbReference type="SAM" id="Coils"/>
    </source>
</evidence>
<evidence type="ECO:0000313" key="9">
    <source>
        <dbReference type="Proteomes" id="UP000315842"/>
    </source>
</evidence>
<dbReference type="PANTHER" id="PTHR42953:SF1">
    <property type="entry name" value="METAL-BINDING PROTEIN HI_0362-RELATED"/>
    <property type="match status" value="1"/>
</dbReference>
<evidence type="ECO:0000256" key="6">
    <source>
        <dbReference type="SAM" id="MobiDB-lite"/>
    </source>
</evidence>
<name>A0A4Y3KBJ1_CELUD</name>
<keyword evidence="2" id="KW-0813">Transport</keyword>
<keyword evidence="5" id="KW-0175">Coiled coil</keyword>
<gene>
    <name evidence="8" type="ORF">CUD01_06540</name>
</gene>
<feature type="coiled-coil region" evidence="5">
    <location>
        <begin position="176"/>
        <end position="210"/>
    </location>
</feature>
<accession>A0A4Y3KBJ1</accession>
<feature type="region of interest" description="Disordered" evidence="6">
    <location>
        <begin position="127"/>
        <end position="147"/>
    </location>
</feature>
<sequence>MRARAATSLARRGAGALVLTLALAACSSDDGPGAGSDEATLSVVASTNVWGDVVRQVGGDLVEVTSVVDDPSVDPHSFEANARVELAMSRADLVIVNGGGYDDFASQLLEALDQAPPVVVAVDSHAAEDTHAEDTHAEDGHAHGEGNEHVWYDPPTVEAVALDVADELAALAPEHAAQLRANADAFVGRLAELEQRAARLAEEHGGAEVLATEPVPLFLVEAAGLVDRTPPPFSAAVEEETDVPPAAMSEMLDLVSSPQVAFLVYNEQTTGPQTDQVLEAAQAAGLPVVDVTETLPEGEDYVSWMAGNLDAFAQALA</sequence>
<evidence type="ECO:0000256" key="2">
    <source>
        <dbReference type="ARBA" id="ARBA00022448"/>
    </source>
</evidence>
<keyword evidence="3" id="KW-0479">Metal-binding</keyword>
<dbReference type="GO" id="GO:0046872">
    <property type="term" value="F:metal ion binding"/>
    <property type="evidence" value="ECO:0007669"/>
    <property type="project" value="UniProtKB-KW"/>
</dbReference>
<feature type="signal peptide" evidence="7">
    <location>
        <begin position="1"/>
        <end position="24"/>
    </location>
</feature>
<dbReference type="Pfam" id="PF01297">
    <property type="entry name" value="ZnuA"/>
    <property type="match status" value="1"/>
</dbReference>
<feature type="chain" id="PRO_5021312238" evidence="7">
    <location>
        <begin position="25"/>
        <end position="317"/>
    </location>
</feature>